<dbReference type="GO" id="GO:0030313">
    <property type="term" value="C:cell envelope"/>
    <property type="evidence" value="ECO:0007669"/>
    <property type="project" value="UniProtKB-SubCell"/>
</dbReference>
<dbReference type="Gene3D" id="1.50.10.100">
    <property type="entry name" value="Chondroitin AC/alginate lyase"/>
    <property type="match status" value="1"/>
</dbReference>
<dbReference type="AlphaFoldDB" id="A0A1G9NIB5"/>
<evidence type="ECO:0000313" key="3">
    <source>
        <dbReference type="EMBL" id="SDL86346.1"/>
    </source>
</evidence>
<accession>A0A1G9NIB5</accession>
<sequence length="741" mass="83534">MNFKEYWDRFATKMPTPRQWSVDATENGYQLSLPNNQTVEVVPGNWNWGRKFQNDPLSTRLWFECLAWLPALGLAHGDWESVSDAFRTYGPWISKISSADGYRQYNSQDHAIAVQLKVAASTLARSTFDERARVAAEAAEKFLDDLATFVFDPQYVQPNNHGFMVAKSFVDAGAVLLSLKPESKLGTRFLNEGLIACSSILSEVFDETGITNENTPFYQGFYLHMVSDLISFCEFAEVGEEYVDEWKTLVEMGTETLQLMLREDGSYPPVGDEWGRPSGYDPAFGELFSKENGCFYFKDDETTLSIISGCRGTVHKQADDTSIRLAHKGKDLLVDCGLLSYDPNDPIAAMIQSQRGHSGLFFPRFDRHRGVELFRYGTPRVRSEIDKTVTADGLTKITCRSEIDEKWKVEREYVLEENHIRISDQFEAPNSDEYAIQRFVLHEDSLIEIDGNLVRIQNGDVRMRITLESEGSIRVKWGVSGDSASGWRVLEPYQKVPTHVIEISPSYGRKTIETSVDWGSAETYDHNYTSEQFTLKNENLHTVWSQSPALRVPDRELENFTEYEGRWVSPRAETLGAIQRLISIVSEFGCVDPRVIDFSGNPVATGLLLARSNARVEAVCSGNATESGLRRILELNPSLPPISINSLPAFASVDPTGLMDSVLIADATTNVVESGLFLQVTQCARPIVFFGSTWEQIEFRLSLPNPRDFEILHISNDQGVIYLPTKSDFQKVATDFIRSIW</sequence>
<dbReference type="EMBL" id="LT629700">
    <property type="protein sequence ID" value="SDL86346.1"/>
    <property type="molecule type" value="Genomic_DNA"/>
</dbReference>
<dbReference type="InterPro" id="IPR008929">
    <property type="entry name" value="Chondroitin_lyas"/>
</dbReference>
<evidence type="ECO:0000313" key="4">
    <source>
        <dbReference type="Proteomes" id="UP000199350"/>
    </source>
</evidence>
<gene>
    <name evidence="3" type="ORF">SAMN04488535_1041</name>
</gene>
<evidence type="ECO:0000256" key="1">
    <source>
        <dbReference type="ARBA" id="ARBA00004196"/>
    </source>
</evidence>
<keyword evidence="4" id="KW-1185">Reference proteome</keyword>
<dbReference type="InterPro" id="IPR012480">
    <property type="entry name" value="Hepar_II_III_C"/>
</dbReference>
<dbReference type="STRING" id="38302.SAMN04488535_1041"/>
<dbReference type="Gene3D" id="2.70.98.70">
    <property type="match status" value="1"/>
</dbReference>
<organism evidence="3 4">
    <name type="scientific">Corynebacterium mycetoides</name>
    <dbReference type="NCBI Taxonomy" id="38302"/>
    <lineage>
        <taxon>Bacteria</taxon>
        <taxon>Bacillati</taxon>
        <taxon>Actinomycetota</taxon>
        <taxon>Actinomycetes</taxon>
        <taxon>Mycobacteriales</taxon>
        <taxon>Corynebacteriaceae</taxon>
        <taxon>Corynebacterium</taxon>
    </lineage>
</organism>
<dbReference type="GO" id="GO:0016829">
    <property type="term" value="F:lyase activity"/>
    <property type="evidence" value="ECO:0007669"/>
    <property type="project" value="InterPro"/>
</dbReference>
<comment type="subcellular location">
    <subcellularLocation>
        <location evidence="1">Cell envelope</location>
    </subcellularLocation>
</comment>
<protein>
    <submittedName>
        <fullName evidence="3">Heparinase II/III-like protein</fullName>
    </submittedName>
</protein>
<proteinExistence type="predicted"/>
<dbReference type="Proteomes" id="UP000199350">
    <property type="component" value="Chromosome I"/>
</dbReference>
<dbReference type="RefSeq" id="WP_092149660.1">
    <property type="nucleotide sequence ID" value="NZ_LT629700.1"/>
</dbReference>
<dbReference type="Pfam" id="PF07940">
    <property type="entry name" value="Hepar_II_III_C"/>
    <property type="match status" value="1"/>
</dbReference>
<reference evidence="4" key="1">
    <citation type="submission" date="2016-10" db="EMBL/GenBank/DDBJ databases">
        <authorList>
            <person name="Varghese N."/>
            <person name="Submissions S."/>
        </authorList>
    </citation>
    <scope>NUCLEOTIDE SEQUENCE [LARGE SCALE GENOMIC DNA]</scope>
    <source>
        <strain evidence="4">DSM 20632</strain>
    </source>
</reference>
<evidence type="ECO:0000259" key="2">
    <source>
        <dbReference type="Pfam" id="PF07940"/>
    </source>
</evidence>
<feature type="domain" description="Heparinase II/III-like C-terminal" evidence="2">
    <location>
        <begin position="293"/>
        <end position="503"/>
    </location>
</feature>
<name>A0A1G9NIB5_9CORY</name>
<dbReference type="OrthoDB" id="4592556at2"/>